<evidence type="ECO:0000256" key="1">
    <source>
        <dbReference type="ARBA" id="ARBA00009437"/>
    </source>
</evidence>
<evidence type="ECO:0000313" key="6">
    <source>
        <dbReference type="EMBL" id="MFC3884321.1"/>
    </source>
</evidence>
<dbReference type="Gene3D" id="3.40.190.290">
    <property type="match status" value="1"/>
</dbReference>
<dbReference type="PRINTS" id="PR00039">
    <property type="entry name" value="HTHLYSR"/>
</dbReference>
<sequence>MDIRQLQYFYEVAKQKSFTKAAAVLHISQPSLSKMVKSLEDEIGIKLIDRSGKRIQLTDAGEIVFQQSEAVLRSLGDLSNSLYDLMNLKRGTIKFGIPPIIGTLFFPRIIKSFHDSYPLIHIQMIEFGAKKMERIVEQGEVDVGVVLLPVDETIFEAIPFAKEQLQVVVHKEHPLAEKGVIPLTDLKDESFIMFHEDFSMHDIIYNECLRAGFQPKIAYESSQWDFIGEMVAANLGVALFPQSICLKLNPDQVSIIDLKHTIPWELGLIIKKDRYISIATKTFLDHLKSYFPSPNK</sequence>
<gene>
    <name evidence="6" type="ORF">ACFOU2_12770</name>
</gene>
<dbReference type="PROSITE" id="PS50931">
    <property type="entry name" value="HTH_LYSR"/>
    <property type="match status" value="1"/>
</dbReference>
<dbReference type="SUPFAM" id="SSF53850">
    <property type="entry name" value="Periplasmic binding protein-like II"/>
    <property type="match status" value="1"/>
</dbReference>
<dbReference type="PANTHER" id="PTHR30419">
    <property type="entry name" value="HTH-TYPE TRANSCRIPTIONAL REGULATOR YBHD"/>
    <property type="match status" value="1"/>
</dbReference>
<dbReference type="Pfam" id="PF03466">
    <property type="entry name" value="LysR_substrate"/>
    <property type="match status" value="1"/>
</dbReference>
<dbReference type="RefSeq" id="WP_377915658.1">
    <property type="nucleotide sequence ID" value="NZ_JBHRZT010000052.1"/>
</dbReference>
<dbReference type="Proteomes" id="UP001595752">
    <property type="component" value="Unassembled WGS sequence"/>
</dbReference>
<comment type="similarity">
    <text evidence="1">Belongs to the LysR transcriptional regulatory family.</text>
</comment>
<dbReference type="InterPro" id="IPR036390">
    <property type="entry name" value="WH_DNA-bd_sf"/>
</dbReference>
<evidence type="ECO:0000259" key="5">
    <source>
        <dbReference type="PROSITE" id="PS50931"/>
    </source>
</evidence>
<accession>A0ABV8B284</accession>
<evidence type="ECO:0000313" key="7">
    <source>
        <dbReference type="Proteomes" id="UP001595752"/>
    </source>
</evidence>
<evidence type="ECO:0000256" key="4">
    <source>
        <dbReference type="ARBA" id="ARBA00023163"/>
    </source>
</evidence>
<dbReference type="PANTHER" id="PTHR30419:SF8">
    <property type="entry name" value="NITROGEN ASSIMILATION TRANSCRIPTIONAL ACTIVATOR-RELATED"/>
    <property type="match status" value="1"/>
</dbReference>
<dbReference type="InterPro" id="IPR000847">
    <property type="entry name" value="LysR_HTH_N"/>
</dbReference>
<comment type="caution">
    <text evidence="6">The sequence shown here is derived from an EMBL/GenBank/DDBJ whole genome shotgun (WGS) entry which is preliminary data.</text>
</comment>
<protein>
    <submittedName>
        <fullName evidence="6">LysR family transcriptional regulator</fullName>
    </submittedName>
</protein>
<reference evidence="7" key="1">
    <citation type="journal article" date="2019" name="Int. J. Syst. Evol. Microbiol.">
        <title>The Global Catalogue of Microorganisms (GCM) 10K type strain sequencing project: providing services to taxonomists for standard genome sequencing and annotation.</title>
        <authorList>
            <consortium name="The Broad Institute Genomics Platform"/>
            <consortium name="The Broad Institute Genome Sequencing Center for Infectious Disease"/>
            <person name="Wu L."/>
            <person name="Ma J."/>
        </authorList>
    </citation>
    <scope>NUCLEOTIDE SEQUENCE [LARGE SCALE GENOMIC DNA]</scope>
    <source>
        <strain evidence="7">CCUG 61889</strain>
    </source>
</reference>
<keyword evidence="3" id="KW-0238">DNA-binding</keyword>
<name>A0ABV8B284_9BACI</name>
<evidence type="ECO:0000256" key="2">
    <source>
        <dbReference type="ARBA" id="ARBA00023015"/>
    </source>
</evidence>
<dbReference type="InterPro" id="IPR036388">
    <property type="entry name" value="WH-like_DNA-bd_sf"/>
</dbReference>
<proteinExistence type="inferred from homology"/>
<organism evidence="6 7">
    <name type="scientific">Bacillus songklensis</name>
    <dbReference type="NCBI Taxonomy" id="1069116"/>
    <lineage>
        <taxon>Bacteria</taxon>
        <taxon>Bacillati</taxon>
        <taxon>Bacillota</taxon>
        <taxon>Bacilli</taxon>
        <taxon>Bacillales</taxon>
        <taxon>Bacillaceae</taxon>
        <taxon>Bacillus</taxon>
    </lineage>
</organism>
<dbReference type="InterPro" id="IPR050950">
    <property type="entry name" value="HTH-type_LysR_regulators"/>
</dbReference>
<dbReference type="CDD" id="cd08438">
    <property type="entry name" value="PBP2_CidR"/>
    <property type="match status" value="1"/>
</dbReference>
<dbReference type="Pfam" id="PF00126">
    <property type="entry name" value="HTH_1"/>
    <property type="match status" value="1"/>
</dbReference>
<evidence type="ECO:0000256" key="3">
    <source>
        <dbReference type="ARBA" id="ARBA00023125"/>
    </source>
</evidence>
<feature type="domain" description="HTH lysR-type" evidence="5">
    <location>
        <begin position="1"/>
        <end position="58"/>
    </location>
</feature>
<keyword evidence="2" id="KW-0805">Transcription regulation</keyword>
<dbReference type="EMBL" id="JBHRZT010000052">
    <property type="protein sequence ID" value="MFC3884321.1"/>
    <property type="molecule type" value="Genomic_DNA"/>
</dbReference>
<dbReference type="Gene3D" id="1.10.10.10">
    <property type="entry name" value="Winged helix-like DNA-binding domain superfamily/Winged helix DNA-binding domain"/>
    <property type="match status" value="1"/>
</dbReference>
<keyword evidence="7" id="KW-1185">Reference proteome</keyword>
<dbReference type="SUPFAM" id="SSF46785">
    <property type="entry name" value="Winged helix' DNA-binding domain"/>
    <property type="match status" value="1"/>
</dbReference>
<dbReference type="InterPro" id="IPR005119">
    <property type="entry name" value="LysR_subst-bd"/>
</dbReference>
<keyword evidence="4" id="KW-0804">Transcription</keyword>